<accession>A0A1Q9ACV1</accession>
<dbReference type="PANTHER" id="PTHR30290:SF64">
    <property type="entry name" value="ABC TRANSPORTER PERIPLASMIC BINDING PROTEIN"/>
    <property type="match status" value="1"/>
</dbReference>
<feature type="domain" description="Solute-binding protein family 5" evidence="5">
    <location>
        <begin position="139"/>
        <end position="543"/>
    </location>
</feature>
<dbReference type="GO" id="GO:0042884">
    <property type="term" value="P:microcin transport"/>
    <property type="evidence" value="ECO:0007669"/>
    <property type="project" value="TreeGrafter"/>
</dbReference>
<dbReference type="PIRSF" id="PIRSF002741">
    <property type="entry name" value="MppA"/>
    <property type="match status" value="1"/>
</dbReference>
<dbReference type="STRING" id="1672749.BJF92_14670"/>
<dbReference type="GO" id="GO:0015833">
    <property type="term" value="P:peptide transport"/>
    <property type="evidence" value="ECO:0007669"/>
    <property type="project" value="TreeGrafter"/>
</dbReference>
<dbReference type="Gene3D" id="3.40.190.10">
    <property type="entry name" value="Periplasmic binding protein-like II"/>
    <property type="match status" value="1"/>
</dbReference>
<evidence type="ECO:0000259" key="5">
    <source>
        <dbReference type="Pfam" id="PF00496"/>
    </source>
</evidence>
<dbReference type="InterPro" id="IPR039424">
    <property type="entry name" value="SBP_5"/>
</dbReference>
<dbReference type="SUPFAM" id="SSF53850">
    <property type="entry name" value="Periplasmic binding protein-like II"/>
    <property type="match status" value="1"/>
</dbReference>
<comment type="caution">
    <text evidence="6">The sequence shown here is derived from an EMBL/GenBank/DDBJ whole genome shotgun (WGS) entry which is preliminary data.</text>
</comment>
<dbReference type="InterPro" id="IPR000914">
    <property type="entry name" value="SBP_5_dom"/>
</dbReference>
<name>A0A1Q9ACV1_9HYPH</name>
<dbReference type="Proteomes" id="UP000186143">
    <property type="component" value="Unassembled WGS sequence"/>
</dbReference>
<organism evidence="6 7">
    <name type="scientific">Xaviernesmea rhizosphaerae</name>
    <dbReference type="NCBI Taxonomy" id="1672749"/>
    <lineage>
        <taxon>Bacteria</taxon>
        <taxon>Pseudomonadati</taxon>
        <taxon>Pseudomonadota</taxon>
        <taxon>Alphaproteobacteria</taxon>
        <taxon>Hyphomicrobiales</taxon>
        <taxon>Rhizobiaceae</taxon>
        <taxon>Rhizobium/Agrobacterium group</taxon>
        <taxon>Xaviernesmea</taxon>
    </lineage>
</organism>
<dbReference type="GO" id="GO:0043190">
    <property type="term" value="C:ATP-binding cassette (ABC) transporter complex"/>
    <property type="evidence" value="ECO:0007669"/>
    <property type="project" value="InterPro"/>
</dbReference>
<dbReference type="Pfam" id="PF00496">
    <property type="entry name" value="SBP_bac_5"/>
    <property type="match status" value="1"/>
</dbReference>
<feature type="chain" id="PRO_5010265179" description="Solute-binding protein family 5 domain-containing protein" evidence="4">
    <location>
        <begin position="20"/>
        <end position="631"/>
    </location>
</feature>
<evidence type="ECO:0000256" key="2">
    <source>
        <dbReference type="ARBA" id="ARBA00005695"/>
    </source>
</evidence>
<evidence type="ECO:0000256" key="3">
    <source>
        <dbReference type="ARBA" id="ARBA00022729"/>
    </source>
</evidence>
<dbReference type="EMBL" id="MKIO01000047">
    <property type="protein sequence ID" value="OLP52727.1"/>
    <property type="molecule type" value="Genomic_DNA"/>
</dbReference>
<dbReference type="GO" id="GO:0030288">
    <property type="term" value="C:outer membrane-bounded periplasmic space"/>
    <property type="evidence" value="ECO:0007669"/>
    <property type="project" value="TreeGrafter"/>
</dbReference>
<protein>
    <recommendedName>
        <fullName evidence="5">Solute-binding protein family 5 domain-containing protein</fullName>
    </recommendedName>
</protein>
<gene>
    <name evidence="6" type="ORF">BJF92_14670</name>
</gene>
<dbReference type="InterPro" id="IPR030678">
    <property type="entry name" value="Peptide/Ni-bd"/>
</dbReference>
<evidence type="ECO:0000256" key="4">
    <source>
        <dbReference type="SAM" id="SignalP"/>
    </source>
</evidence>
<keyword evidence="3 4" id="KW-0732">Signal</keyword>
<dbReference type="GO" id="GO:1904680">
    <property type="term" value="F:peptide transmembrane transporter activity"/>
    <property type="evidence" value="ECO:0007669"/>
    <property type="project" value="TreeGrafter"/>
</dbReference>
<comment type="similarity">
    <text evidence="2">Belongs to the bacterial solute-binding protein 5 family.</text>
</comment>
<sequence>MQVLALGATIALGAAPVLAQDAAGQTGKQAQTGGQAAAPVWRHGLSMVGPLKYAEGFQRFDYVNAAAPQGGEVRLNIMGSFDSTNPLLAKGDLAVGLVGPAADASGMSMGLVFETLMKPSMDEISSTYGLIAEAVSFPEDIAWAKFRLRAEARWSDGTPITPEDVIFSFEQTKALNPQSEFYYKHVVKAEKTAEREVTFTFDETGNKELPHILGGLLIVPKLWWQGQGPDGKARDISRTTLEAPMGSGPYRLVSIAPGSALRYERNPDYWGKDLPVNIGQNNFAAISFTYFADLDVAFEAFRSGNADYRWENSARRWATAYDFPAVKDGRIVRESLENDNRNSGVMVGFIYNLRRDKFQNPKLREALNYAFDFEELKRTIFFGQYDRIDSFFYRTELASSGLPQGKELEILQGLKDQVPADVFTKPYLNPVGGDPTKMRENLRQAIALLKEAGYELKNNRMVNVKTGEPLTFEILLDGNTIERVALPFSQNLKRIGIEASVRSVDSAQFTNRWRGRDFDMLYLGWAQSLNPGNEQTEYWGSQAAAREGSQNFSGISNPGVDALIRKVIFARDREELVAATHALDRVLLAHHIIVPTYASKNSNIAYAKRLKHPDPLPEYAVGFPALWWSQP</sequence>
<dbReference type="Gene3D" id="3.10.105.10">
    <property type="entry name" value="Dipeptide-binding Protein, Domain 3"/>
    <property type="match status" value="1"/>
</dbReference>
<dbReference type="CDD" id="cd08497">
    <property type="entry name" value="MbnE-like"/>
    <property type="match status" value="1"/>
</dbReference>
<proteinExistence type="inferred from homology"/>
<comment type="subcellular location">
    <subcellularLocation>
        <location evidence="1">Periplasm</location>
    </subcellularLocation>
</comment>
<dbReference type="PANTHER" id="PTHR30290">
    <property type="entry name" value="PERIPLASMIC BINDING COMPONENT OF ABC TRANSPORTER"/>
    <property type="match status" value="1"/>
</dbReference>
<dbReference type="AlphaFoldDB" id="A0A1Q9ACV1"/>
<evidence type="ECO:0000256" key="1">
    <source>
        <dbReference type="ARBA" id="ARBA00004418"/>
    </source>
</evidence>
<evidence type="ECO:0000313" key="7">
    <source>
        <dbReference type="Proteomes" id="UP000186143"/>
    </source>
</evidence>
<evidence type="ECO:0000313" key="6">
    <source>
        <dbReference type="EMBL" id="OLP52727.1"/>
    </source>
</evidence>
<reference evidence="6 7" key="1">
    <citation type="submission" date="2016-09" db="EMBL/GenBank/DDBJ databases">
        <title>Rhizobium sp. nov., a novel species isolated from the rice rhizosphere.</title>
        <authorList>
            <person name="Zhao J."/>
            <person name="Zhang X."/>
        </authorList>
    </citation>
    <scope>NUCLEOTIDE SEQUENCE [LARGE SCALE GENOMIC DNA]</scope>
    <source>
        <strain evidence="6 7">MH17</strain>
    </source>
</reference>
<feature type="signal peptide" evidence="4">
    <location>
        <begin position="1"/>
        <end position="19"/>
    </location>
</feature>